<comment type="caution">
    <text evidence="2">The sequence shown here is derived from an EMBL/GenBank/DDBJ whole genome shotgun (WGS) entry which is preliminary data.</text>
</comment>
<proteinExistence type="predicted"/>
<evidence type="ECO:0000313" key="2">
    <source>
        <dbReference type="EMBL" id="KAF6360160.1"/>
    </source>
</evidence>
<name>A0A7J7YF77_MYOMY</name>
<organism evidence="2 3">
    <name type="scientific">Myotis myotis</name>
    <name type="common">Greater mouse-eared bat</name>
    <name type="synonym">Vespertilio myotis</name>
    <dbReference type="NCBI Taxonomy" id="51298"/>
    <lineage>
        <taxon>Eukaryota</taxon>
        <taxon>Metazoa</taxon>
        <taxon>Chordata</taxon>
        <taxon>Craniata</taxon>
        <taxon>Vertebrata</taxon>
        <taxon>Euteleostomi</taxon>
        <taxon>Mammalia</taxon>
        <taxon>Eutheria</taxon>
        <taxon>Laurasiatheria</taxon>
        <taxon>Chiroptera</taxon>
        <taxon>Yangochiroptera</taxon>
        <taxon>Vespertilionidae</taxon>
        <taxon>Myotis</taxon>
    </lineage>
</organism>
<evidence type="ECO:0000313" key="3">
    <source>
        <dbReference type="Proteomes" id="UP000527355"/>
    </source>
</evidence>
<keyword evidence="3" id="KW-1185">Reference proteome</keyword>
<feature type="compositionally biased region" description="Basic and acidic residues" evidence="1">
    <location>
        <begin position="68"/>
        <end position="77"/>
    </location>
</feature>
<protein>
    <submittedName>
        <fullName evidence="2">Uncharacterized protein</fullName>
    </submittedName>
</protein>
<evidence type="ECO:0000256" key="1">
    <source>
        <dbReference type="SAM" id="MobiDB-lite"/>
    </source>
</evidence>
<gene>
    <name evidence="2" type="ORF">mMyoMyo1_011113</name>
</gene>
<dbReference type="AlphaFoldDB" id="A0A7J7YF77"/>
<feature type="region of interest" description="Disordered" evidence="1">
    <location>
        <begin position="62"/>
        <end position="81"/>
    </location>
</feature>
<sequence>MNGWIALRVHQLLCAPPLHSLASRPSTEELKDAFYSAPPLFWGHTRALTAIPRHRPLGGAVAPLTQDGDTRQAEEQPPKGTWRGVPLRACQAGSFLLASFSHFRAARSFKPVPASTPPHLHPIPIACFPLSLVILGFLTLQTKVGPEMGARTGHRSCWGHMALSFQLIQASGLPELQGHAGSSQA</sequence>
<dbReference type="EMBL" id="JABWUV010000004">
    <property type="protein sequence ID" value="KAF6360160.1"/>
    <property type="molecule type" value="Genomic_DNA"/>
</dbReference>
<reference evidence="2 3" key="1">
    <citation type="journal article" date="2020" name="Nature">
        <title>Six reference-quality genomes reveal evolution of bat adaptations.</title>
        <authorList>
            <person name="Jebb D."/>
            <person name="Huang Z."/>
            <person name="Pippel M."/>
            <person name="Hughes G.M."/>
            <person name="Lavrichenko K."/>
            <person name="Devanna P."/>
            <person name="Winkler S."/>
            <person name="Jermiin L.S."/>
            <person name="Skirmuntt E.C."/>
            <person name="Katzourakis A."/>
            <person name="Burkitt-Gray L."/>
            <person name="Ray D.A."/>
            <person name="Sullivan K.A.M."/>
            <person name="Roscito J.G."/>
            <person name="Kirilenko B.M."/>
            <person name="Davalos L.M."/>
            <person name="Corthals A.P."/>
            <person name="Power M.L."/>
            <person name="Jones G."/>
            <person name="Ransome R.D."/>
            <person name="Dechmann D.K.N."/>
            <person name="Locatelli A.G."/>
            <person name="Puechmaille S.J."/>
            <person name="Fedrigo O."/>
            <person name="Jarvis E.D."/>
            <person name="Hiller M."/>
            <person name="Vernes S.C."/>
            <person name="Myers E.W."/>
            <person name="Teeling E.C."/>
        </authorList>
    </citation>
    <scope>NUCLEOTIDE SEQUENCE [LARGE SCALE GENOMIC DNA]</scope>
    <source>
        <strain evidence="2">MMyoMyo1</strain>
        <tissue evidence="2">Flight muscle</tissue>
    </source>
</reference>
<dbReference type="Proteomes" id="UP000527355">
    <property type="component" value="Unassembled WGS sequence"/>
</dbReference>
<accession>A0A7J7YF77</accession>